<feature type="transmembrane region" description="Helical" evidence="5">
    <location>
        <begin position="392"/>
        <end position="415"/>
    </location>
</feature>
<protein>
    <submittedName>
        <fullName evidence="7">ABC-2 type transporter</fullName>
    </submittedName>
</protein>
<evidence type="ECO:0000313" key="8">
    <source>
        <dbReference type="Proteomes" id="UP000003688"/>
    </source>
</evidence>
<dbReference type="RefSeq" id="WP_007416230.1">
    <property type="nucleotide sequence ID" value="NZ_ABOX02000024.1"/>
</dbReference>
<feature type="transmembrane region" description="Helical" evidence="5">
    <location>
        <begin position="231"/>
        <end position="253"/>
    </location>
</feature>
<comment type="subcellular location">
    <subcellularLocation>
        <location evidence="1">Membrane</location>
        <topology evidence="1">Multi-pass membrane protein</topology>
    </subcellularLocation>
</comment>
<evidence type="ECO:0000256" key="2">
    <source>
        <dbReference type="ARBA" id="ARBA00022692"/>
    </source>
</evidence>
<feature type="transmembrane region" description="Helical" evidence="5">
    <location>
        <begin position="427"/>
        <end position="452"/>
    </location>
</feature>
<feature type="transmembrane region" description="Helical" evidence="5">
    <location>
        <begin position="171"/>
        <end position="193"/>
    </location>
</feature>
<evidence type="ECO:0000259" key="6">
    <source>
        <dbReference type="Pfam" id="PF01061"/>
    </source>
</evidence>
<reference evidence="7 8" key="1">
    <citation type="journal article" date="2011" name="J. Bacteriol.">
        <title>Genome sequence of 'Pedosphaera parvula' Ellin514, an aerobic Verrucomicrobial isolate from pasture soil.</title>
        <authorList>
            <person name="Kant R."/>
            <person name="van Passel M.W."/>
            <person name="Sangwan P."/>
            <person name="Palva A."/>
            <person name="Lucas S."/>
            <person name="Copeland A."/>
            <person name="Lapidus A."/>
            <person name="Glavina Del Rio T."/>
            <person name="Dalin E."/>
            <person name="Tice H."/>
            <person name="Bruce D."/>
            <person name="Goodwin L."/>
            <person name="Pitluck S."/>
            <person name="Chertkov O."/>
            <person name="Larimer F.W."/>
            <person name="Land M.L."/>
            <person name="Hauser L."/>
            <person name="Brettin T.S."/>
            <person name="Detter J.C."/>
            <person name="Han S."/>
            <person name="de Vos W.M."/>
            <person name="Janssen P.H."/>
            <person name="Smidt H."/>
        </authorList>
    </citation>
    <scope>NUCLEOTIDE SEQUENCE [LARGE SCALE GENOMIC DNA]</scope>
    <source>
        <strain evidence="7 8">Ellin514</strain>
    </source>
</reference>
<sequence>MVDKMVLLPIVDRELRVAARRPGTYWMRCVAATVVLVVFLVVLANGNVALRQMGPQLLNAMGVLALGFSMLAGVFLTADCLAEEKRDGTMGLLFLTDLKGYDVVLGKLVASSLHSFFGLLAVFPILGLSLLMGGVTGGEFARLLLVFGVTLFFSLNVGMFVSAICREARQAFLATLLIILTLSGVLPTLYWLVTLLGVGAAFDPPFWPSAPVAYHRAFDSSYQLISGPQRYWMAVGTIAAMGVACMIVASLLLPRTWQQEKTPRAMKNASDGTLSGLPRKPGEPIVLGNPMFWLGVRDPKVRRQALRVLVFMVPVALFFWVAAIGSSHFREAFTACIFTAYATHVVLKFLIATEASRRMNEDRRSGALELLLVTKMEVAEILKGQRQALWQVFRPALLVLAVGNVGLILTTLTFSRHLQMRTDELKIFFVMFAGGLVVLFLDFFAISTVGMWRGLNARKHHQAVLGTIGQILLTPWLMIFFMVFIQQGFRTAGGVVIAVLVWLSVGAVVGVFSAVGARNKLEQHLRSVAAGETGKT</sequence>
<gene>
    <name evidence="7" type="ORF">Cflav_PD2546</name>
</gene>
<keyword evidence="4 5" id="KW-0472">Membrane</keyword>
<evidence type="ECO:0000256" key="5">
    <source>
        <dbReference type="SAM" id="Phobius"/>
    </source>
</evidence>
<dbReference type="Pfam" id="PF01061">
    <property type="entry name" value="ABC2_membrane"/>
    <property type="match status" value="1"/>
</dbReference>
<dbReference type="Proteomes" id="UP000003688">
    <property type="component" value="Unassembled WGS sequence"/>
</dbReference>
<feature type="transmembrane region" description="Helical" evidence="5">
    <location>
        <begin position="25"/>
        <end position="45"/>
    </location>
</feature>
<dbReference type="OrthoDB" id="240327at2"/>
<dbReference type="InterPro" id="IPR013525">
    <property type="entry name" value="ABC2_TM"/>
</dbReference>
<dbReference type="STRING" id="320771.Cflav_PD2546"/>
<dbReference type="EMBL" id="ABOX02000024">
    <property type="protein sequence ID" value="EEF59725.1"/>
    <property type="molecule type" value="Genomic_DNA"/>
</dbReference>
<feature type="transmembrane region" description="Helical" evidence="5">
    <location>
        <begin position="491"/>
        <end position="517"/>
    </location>
</feature>
<dbReference type="GO" id="GO:0016020">
    <property type="term" value="C:membrane"/>
    <property type="evidence" value="ECO:0007669"/>
    <property type="project" value="UniProtKB-SubCell"/>
</dbReference>
<feature type="transmembrane region" description="Helical" evidence="5">
    <location>
        <begin position="116"/>
        <end position="137"/>
    </location>
</feature>
<feature type="domain" description="ABC-2 type transporter transmembrane" evidence="6">
    <location>
        <begin position="10"/>
        <end position="182"/>
    </location>
</feature>
<proteinExistence type="predicted"/>
<evidence type="ECO:0000256" key="1">
    <source>
        <dbReference type="ARBA" id="ARBA00004141"/>
    </source>
</evidence>
<dbReference type="GO" id="GO:0140359">
    <property type="term" value="F:ABC-type transporter activity"/>
    <property type="evidence" value="ECO:0007669"/>
    <property type="project" value="InterPro"/>
</dbReference>
<feature type="transmembrane region" description="Helical" evidence="5">
    <location>
        <begin position="57"/>
        <end position="78"/>
    </location>
</feature>
<feature type="transmembrane region" description="Helical" evidence="5">
    <location>
        <begin position="305"/>
        <end position="326"/>
    </location>
</feature>
<dbReference type="AlphaFoldDB" id="B9XK87"/>
<evidence type="ECO:0000256" key="4">
    <source>
        <dbReference type="ARBA" id="ARBA00023136"/>
    </source>
</evidence>
<organism evidence="7 8">
    <name type="scientific">Pedosphaera parvula (strain Ellin514)</name>
    <dbReference type="NCBI Taxonomy" id="320771"/>
    <lineage>
        <taxon>Bacteria</taxon>
        <taxon>Pseudomonadati</taxon>
        <taxon>Verrucomicrobiota</taxon>
        <taxon>Pedosphaerae</taxon>
        <taxon>Pedosphaerales</taxon>
        <taxon>Pedosphaeraceae</taxon>
        <taxon>Pedosphaera</taxon>
    </lineage>
</organism>
<keyword evidence="8" id="KW-1185">Reference proteome</keyword>
<evidence type="ECO:0000256" key="3">
    <source>
        <dbReference type="ARBA" id="ARBA00022989"/>
    </source>
</evidence>
<keyword evidence="3 5" id="KW-1133">Transmembrane helix</keyword>
<keyword evidence="2 5" id="KW-0812">Transmembrane</keyword>
<accession>B9XK87</accession>
<feature type="transmembrane region" description="Helical" evidence="5">
    <location>
        <begin position="332"/>
        <end position="351"/>
    </location>
</feature>
<evidence type="ECO:0000313" key="7">
    <source>
        <dbReference type="EMBL" id="EEF59725.1"/>
    </source>
</evidence>
<feature type="transmembrane region" description="Helical" evidence="5">
    <location>
        <begin position="143"/>
        <end position="164"/>
    </location>
</feature>
<comment type="caution">
    <text evidence="7">The sequence shown here is derived from an EMBL/GenBank/DDBJ whole genome shotgun (WGS) entry which is preliminary data.</text>
</comment>
<name>B9XK87_PEDPL</name>
<feature type="transmembrane region" description="Helical" evidence="5">
    <location>
        <begin position="464"/>
        <end position="485"/>
    </location>
</feature>